<comment type="caution">
    <text evidence="2">The sequence shown here is derived from an EMBL/GenBank/DDBJ whole genome shotgun (WGS) entry which is preliminary data.</text>
</comment>
<feature type="region of interest" description="Disordered" evidence="1">
    <location>
        <begin position="198"/>
        <end position="221"/>
    </location>
</feature>
<dbReference type="STRING" id="1109443.G4TKP8"/>
<dbReference type="InterPro" id="IPR016155">
    <property type="entry name" value="Mopterin_synth/thiamin_S_b"/>
</dbReference>
<dbReference type="CDD" id="cd00754">
    <property type="entry name" value="Ubl_MoaD"/>
    <property type="match status" value="1"/>
</dbReference>
<keyword evidence="3" id="KW-1185">Reference proteome</keyword>
<feature type="region of interest" description="Disordered" evidence="1">
    <location>
        <begin position="279"/>
        <end position="353"/>
    </location>
</feature>
<feature type="region of interest" description="Disordered" evidence="1">
    <location>
        <begin position="379"/>
        <end position="403"/>
    </location>
</feature>
<dbReference type="AlphaFoldDB" id="G4TKP8"/>
<dbReference type="SUPFAM" id="SSF54285">
    <property type="entry name" value="MoaD/ThiS"/>
    <property type="match status" value="1"/>
</dbReference>
<dbReference type="HOGENOM" id="CLU_019576_0_0_1"/>
<dbReference type="InParanoid" id="G4TKP8"/>
<dbReference type="InterPro" id="IPR012675">
    <property type="entry name" value="Beta-grasp_dom_sf"/>
</dbReference>
<reference evidence="2 3" key="1">
    <citation type="journal article" date="2011" name="PLoS Pathog.">
        <title>Endophytic Life Strategies Decoded by Genome and Transcriptome Analyses of the Mutualistic Root Symbiont Piriformospora indica.</title>
        <authorList>
            <person name="Zuccaro A."/>
            <person name="Lahrmann U."/>
            <person name="Guldener U."/>
            <person name="Langen G."/>
            <person name="Pfiffi S."/>
            <person name="Biedenkopf D."/>
            <person name="Wong P."/>
            <person name="Samans B."/>
            <person name="Grimm C."/>
            <person name="Basiewicz M."/>
            <person name="Murat C."/>
            <person name="Martin F."/>
            <person name="Kogel K.H."/>
        </authorList>
    </citation>
    <scope>NUCLEOTIDE SEQUENCE [LARGE SCALE GENOMIC DNA]</scope>
    <source>
        <strain evidence="2 3">DSM 11827</strain>
    </source>
</reference>
<name>G4TKP8_SERID</name>
<dbReference type="OrthoDB" id="77828at2759"/>
<dbReference type="Gene3D" id="3.10.20.30">
    <property type="match status" value="1"/>
</dbReference>
<feature type="region of interest" description="Disordered" evidence="1">
    <location>
        <begin position="529"/>
        <end position="554"/>
    </location>
</feature>
<dbReference type="eggNOG" id="ENOG502SHTK">
    <property type="taxonomic scope" value="Eukaryota"/>
</dbReference>
<dbReference type="InterPro" id="IPR012340">
    <property type="entry name" value="NA-bd_OB-fold"/>
</dbReference>
<dbReference type="Proteomes" id="UP000007148">
    <property type="component" value="Unassembled WGS sequence"/>
</dbReference>
<feature type="compositionally biased region" description="Low complexity" evidence="1">
    <location>
        <begin position="344"/>
        <end position="353"/>
    </location>
</feature>
<accession>G4TKP8</accession>
<evidence type="ECO:0000313" key="2">
    <source>
        <dbReference type="EMBL" id="CCA71891.1"/>
    </source>
</evidence>
<dbReference type="EMBL" id="CAFZ01000139">
    <property type="protein sequence ID" value="CCA71891.1"/>
    <property type="molecule type" value="Genomic_DNA"/>
</dbReference>
<proteinExistence type="predicted"/>
<gene>
    <name evidence="2" type="ORF">PIIN_05826</name>
</gene>
<organism evidence="2 3">
    <name type="scientific">Serendipita indica (strain DSM 11827)</name>
    <name type="common">Root endophyte fungus</name>
    <name type="synonym">Piriformospora indica</name>
    <dbReference type="NCBI Taxonomy" id="1109443"/>
    <lineage>
        <taxon>Eukaryota</taxon>
        <taxon>Fungi</taxon>
        <taxon>Dikarya</taxon>
        <taxon>Basidiomycota</taxon>
        <taxon>Agaricomycotina</taxon>
        <taxon>Agaricomycetes</taxon>
        <taxon>Sebacinales</taxon>
        <taxon>Serendipitaceae</taxon>
        <taxon>Serendipita</taxon>
    </lineage>
</organism>
<evidence type="ECO:0000256" key="1">
    <source>
        <dbReference type="SAM" id="MobiDB-lite"/>
    </source>
</evidence>
<dbReference type="OMA" id="WEWILTS"/>
<feature type="compositionally biased region" description="Basic and acidic residues" evidence="1">
    <location>
        <begin position="538"/>
        <end position="554"/>
    </location>
</feature>
<sequence length="745" mass="83332">MSTKKPTITVLYFGAARTAIGVHSETVSLTITDDKGFPLSDLGLVLCKLHEGRGLKDVLNVSQWSVDLEMVEDPEKRFLVGGEEVAVIPPFKRLNPATTQTGHRWMQSMPSTLNANSLFQYTHSTTGFAPCFLRDLAKMTTTNVGGSRYYWLGNVPLVVVRVVAIIVGVDVWEQKSRILLDDGTALVQGSYRHVQELVDESDEQSKSQVGKSSRELPKRKQVRYVPRPVPATGTAVIVLGKPDGQRMKIDELTPCSYMEEAAHIIRVVDLHKTKYSQPFTLPESTSSGPHNMVPLAIPMTPPRRSREDGEDSEQDHDWTPRAKRHRRDDVELETPRPRQTGARAHSPAESVSSVASSAHSALLSPTKYLVPPLFPASTRSHLPSSTIQPLSSETSFGVSSNKASTETGLNTMARLRHPARRKGKDLNVDMFRLYVQYYIHTVHAHAHAQALAKRFHASSSSASTKGANCPPRRMETGGSSSRNGKLKTREQKERELFASDEERRGFALGYLRRVPELQEMAIRVVNQQRKTMRTTKRKKDEDVAETKRKDKEKAHDTRKYVKRLFIETTRTLYQQGAIVLHTGGARKWSREEAEWVNSLRIWKLKGDEDMSQSMDMSSRTLDISSTTLGDTTRVSGIAEGTDMVLSDLDEEEESYIPTSVDVLAQPVLLALRDALKRAKFNNAADARDRNAIAYKVQGVSEEDILESLHAMDDTWARVWDVGETLVYLENAGLTYLYKPGAWGVL</sequence>
<feature type="region of interest" description="Disordered" evidence="1">
    <location>
        <begin position="460"/>
        <end position="493"/>
    </location>
</feature>
<dbReference type="Gene3D" id="2.40.50.140">
    <property type="entry name" value="Nucleic acid-binding proteins"/>
    <property type="match status" value="1"/>
</dbReference>
<feature type="compositionally biased region" description="Polar residues" evidence="1">
    <location>
        <begin position="279"/>
        <end position="289"/>
    </location>
</feature>
<feature type="compositionally biased region" description="Basic and acidic residues" evidence="1">
    <location>
        <begin position="327"/>
        <end position="336"/>
    </location>
</feature>
<protein>
    <submittedName>
        <fullName evidence="2">Uncharacterized protein</fullName>
    </submittedName>
</protein>
<evidence type="ECO:0000313" key="3">
    <source>
        <dbReference type="Proteomes" id="UP000007148"/>
    </source>
</evidence>